<dbReference type="EMBL" id="FMZF01000002">
    <property type="protein sequence ID" value="SDC50871.1"/>
    <property type="molecule type" value="Genomic_DNA"/>
</dbReference>
<evidence type="ECO:0000313" key="1">
    <source>
        <dbReference type="EMBL" id="SDC50871.1"/>
    </source>
</evidence>
<dbReference type="RefSeq" id="WP_091365058.1">
    <property type="nucleotide sequence ID" value="NZ_FMZF01000002.1"/>
</dbReference>
<dbReference type="Proteomes" id="UP000199416">
    <property type="component" value="Unassembled WGS sequence"/>
</dbReference>
<protein>
    <submittedName>
        <fullName evidence="1">Transcriptional regulator, AbiEi antitoxin, Type IV TA system</fullName>
    </submittedName>
</protein>
<name>A0A1G6M612_9ACTN</name>
<gene>
    <name evidence="1" type="ORF">SAMN05660690_1697</name>
</gene>
<proteinExistence type="predicted"/>
<sequence>MPELPSRLVLRTDALQEGFSDDEIGRLTRRRDWVRLRRGAYLDGPAPENGAVRHRLLVRATLAALRRPAVVSHQSAAVLLGLPLWSVPLQRVHVTRRPPAWNDASRALVVHVGELDDDEVVHVGGTPVTAPARTAVDLARALPFERAVVVLDAALHDGVCSETALAAAVERAGGRPGVRAASRAVAFADGRSESVGESRSRVLLHRLGLSPTGLQFPVHAADGPLLGRADFVWEDRRVVGEFDGAVKYGRLLRPGQHPGDVVFEEKRREDAIRDERWGVTRWTWDDLAAPARLGARVRRALVRGG</sequence>
<keyword evidence="2" id="KW-1185">Reference proteome</keyword>
<dbReference type="STRING" id="1190417.SAMN05660690_1697"/>
<reference evidence="2" key="1">
    <citation type="submission" date="2016-10" db="EMBL/GenBank/DDBJ databases">
        <authorList>
            <person name="Varghese N."/>
            <person name="Submissions S."/>
        </authorList>
    </citation>
    <scope>NUCLEOTIDE SEQUENCE [LARGE SCALE GENOMIC DNA]</scope>
    <source>
        <strain evidence="2">DSM 45421</strain>
    </source>
</reference>
<dbReference type="AlphaFoldDB" id="A0A1G6M612"/>
<organism evidence="1 2">
    <name type="scientific">Geodermatophilus telluris</name>
    <dbReference type="NCBI Taxonomy" id="1190417"/>
    <lineage>
        <taxon>Bacteria</taxon>
        <taxon>Bacillati</taxon>
        <taxon>Actinomycetota</taxon>
        <taxon>Actinomycetes</taxon>
        <taxon>Geodermatophilales</taxon>
        <taxon>Geodermatophilaceae</taxon>
        <taxon>Geodermatophilus</taxon>
    </lineage>
</organism>
<evidence type="ECO:0000313" key="2">
    <source>
        <dbReference type="Proteomes" id="UP000199416"/>
    </source>
</evidence>
<dbReference type="OrthoDB" id="5517693at2"/>
<accession>A0A1G6M612</accession>